<protein>
    <recommendedName>
        <fullName evidence="2">Peptidase M13 N-terminal domain-containing protein</fullName>
    </recommendedName>
</protein>
<dbReference type="InterPro" id="IPR024079">
    <property type="entry name" value="MetalloPept_cat_dom_sf"/>
</dbReference>
<comment type="caution">
    <text evidence="3">The sequence shown here is derived from an EMBL/GenBank/DDBJ whole genome shotgun (WGS) entry which is preliminary data.</text>
</comment>
<dbReference type="Gene3D" id="1.10.1380.10">
    <property type="entry name" value="Neutral endopeptidase , domain2"/>
    <property type="match status" value="1"/>
</dbReference>
<dbReference type="Gene3D" id="3.40.390.10">
    <property type="entry name" value="Collagenase (Catalytic Domain)"/>
    <property type="match status" value="2"/>
</dbReference>
<keyword evidence="4" id="KW-1185">Reference proteome</keyword>
<dbReference type="OrthoDB" id="6497362at2759"/>
<accession>A0A9J6H0A3</accession>
<dbReference type="PROSITE" id="PS51885">
    <property type="entry name" value="NEPRILYSIN"/>
    <property type="match status" value="1"/>
</dbReference>
<evidence type="ECO:0000313" key="4">
    <source>
        <dbReference type="Proteomes" id="UP000821853"/>
    </source>
</evidence>
<dbReference type="AlphaFoldDB" id="A0A9J6H0A3"/>
<dbReference type="PANTHER" id="PTHR11733">
    <property type="entry name" value="ZINC METALLOPROTEASE FAMILY M13 NEPRILYSIN-RELATED"/>
    <property type="match status" value="1"/>
</dbReference>
<reference evidence="3 4" key="1">
    <citation type="journal article" date="2020" name="Cell">
        <title>Large-Scale Comparative Analyses of Tick Genomes Elucidate Their Genetic Diversity and Vector Capacities.</title>
        <authorList>
            <consortium name="Tick Genome and Microbiome Consortium (TIGMIC)"/>
            <person name="Jia N."/>
            <person name="Wang J."/>
            <person name="Shi W."/>
            <person name="Du L."/>
            <person name="Sun Y."/>
            <person name="Zhan W."/>
            <person name="Jiang J.F."/>
            <person name="Wang Q."/>
            <person name="Zhang B."/>
            <person name="Ji P."/>
            <person name="Bell-Sakyi L."/>
            <person name="Cui X.M."/>
            <person name="Yuan T.T."/>
            <person name="Jiang B.G."/>
            <person name="Yang W.F."/>
            <person name="Lam T.T."/>
            <person name="Chang Q.C."/>
            <person name="Ding S.J."/>
            <person name="Wang X.J."/>
            <person name="Zhu J.G."/>
            <person name="Ruan X.D."/>
            <person name="Zhao L."/>
            <person name="Wei J.T."/>
            <person name="Ye R.Z."/>
            <person name="Que T.C."/>
            <person name="Du C.H."/>
            <person name="Zhou Y.H."/>
            <person name="Cheng J.X."/>
            <person name="Dai P.F."/>
            <person name="Guo W.B."/>
            <person name="Han X.H."/>
            <person name="Huang E.J."/>
            <person name="Li L.F."/>
            <person name="Wei W."/>
            <person name="Gao Y.C."/>
            <person name="Liu J.Z."/>
            <person name="Shao H.Z."/>
            <person name="Wang X."/>
            <person name="Wang C.C."/>
            <person name="Yang T.C."/>
            <person name="Huo Q.B."/>
            <person name="Li W."/>
            <person name="Chen H.Y."/>
            <person name="Chen S.E."/>
            <person name="Zhou L.G."/>
            <person name="Ni X.B."/>
            <person name="Tian J.H."/>
            <person name="Sheng Y."/>
            <person name="Liu T."/>
            <person name="Pan Y.S."/>
            <person name="Xia L.Y."/>
            <person name="Li J."/>
            <person name="Zhao F."/>
            <person name="Cao W.C."/>
        </authorList>
    </citation>
    <scope>NUCLEOTIDE SEQUENCE [LARGE SCALE GENOMIC DNA]</scope>
    <source>
        <strain evidence="3">HaeL-2018</strain>
    </source>
</reference>
<dbReference type="PANTHER" id="PTHR11733:SF167">
    <property type="entry name" value="FI17812P1-RELATED"/>
    <property type="match status" value="1"/>
</dbReference>
<feature type="domain" description="Peptidase M13 N-terminal" evidence="2">
    <location>
        <begin position="2"/>
        <end position="159"/>
    </location>
</feature>
<dbReference type="GO" id="GO:0004222">
    <property type="term" value="F:metalloendopeptidase activity"/>
    <property type="evidence" value="ECO:0007669"/>
    <property type="project" value="InterPro"/>
</dbReference>
<dbReference type="GO" id="GO:0016485">
    <property type="term" value="P:protein processing"/>
    <property type="evidence" value="ECO:0007669"/>
    <property type="project" value="TreeGrafter"/>
</dbReference>
<dbReference type="InterPro" id="IPR042089">
    <property type="entry name" value="Peptidase_M13_dom_2"/>
</dbReference>
<dbReference type="EMBL" id="JABSTR010000010">
    <property type="protein sequence ID" value="KAH9380481.1"/>
    <property type="molecule type" value="Genomic_DNA"/>
</dbReference>
<dbReference type="Pfam" id="PF05649">
    <property type="entry name" value="Peptidase_M13_N"/>
    <property type="match status" value="1"/>
</dbReference>
<evidence type="ECO:0000256" key="1">
    <source>
        <dbReference type="ARBA" id="ARBA00007357"/>
    </source>
</evidence>
<name>A0A9J6H0A3_HAELO</name>
<dbReference type="SUPFAM" id="SSF55486">
    <property type="entry name" value="Metalloproteases ('zincins'), catalytic domain"/>
    <property type="match status" value="2"/>
</dbReference>
<dbReference type="Proteomes" id="UP000821853">
    <property type="component" value="Chromosome 8"/>
</dbReference>
<organism evidence="3 4">
    <name type="scientific">Haemaphysalis longicornis</name>
    <name type="common">Bush tick</name>
    <dbReference type="NCBI Taxonomy" id="44386"/>
    <lineage>
        <taxon>Eukaryota</taxon>
        <taxon>Metazoa</taxon>
        <taxon>Ecdysozoa</taxon>
        <taxon>Arthropoda</taxon>
        <taxon>Chelicerata</taxon>
        <taxon>Arachnida</taxon>
        <taxon>Acari</taxon>
        <taxon>Parasitiformes</taxon>
        <taxon>Ixodida</taxon>
        <taxon>Ixodoidea</taxon>
        <taxon>Ixodidae</taxon>
        <taxon>Haemaphysalinae</taxon>
        <taxon>Haemaphysalis</taxon>
    </lineage>
</organism>
<proteinExistence type="inferred from homology"/>
<sequence>MPHWRWRDVFSTLLEDLAAPQTVSLVLTAPGYLEDMGPQLGTTEPAAIYNYLAWRLAIEFAPLLPTLPAATLLRGSAPPQAERPERLCLSELRAIMGHAAAALLAPPVGSQARSAVRDAVATATDQLKRQLVGYLWMSEAVSQRAVHKLNALQAHLFYPAFVEDKMVLEQIYRQVPDTLGQQPALLEWFRARSAVMLKRWKALAGKGLPPLALQWLKGPEYSKELSFFGKAVGVRSDIFCTVSITWQKGEMNGRRQFGKRLCGFLKCSREPTGAFHDESGALHFWWERSSFVRLQRAENCLVRHHAADPVEALLDQVALQAAYAMYKQRQGGPEVRLAALPDASGDQLFSLAFATGFCAEGDDRLEARDRVNLALREWAPFHQAFGCLEERHSCSLR</sequence>
<evidence type="ECO:0000259" key="2">
    <source>
        <dbReference type="Pfam" id="PF05649"/>
    </source>
</evidence>
<dbReference type="InterPro" id="IPR000718">
    <property type="entry name" value="Peptidase_M13"/>
</dbReference>
<gene>
    <name evidence="3" type="ORF">HPB48_008815</name>
</gene>
<dbReference type="InterPro" id="IPR008753">
    <property type="entry name" value="Peptidase_M13_N"/>
</dbReference>
<comment type="similarity">
    <text evidence="1">Belongs to the peptidase M13 family.</text>
</comment>
<dbReference type="GO" id="GO:0005886">
    <property type="term" value="C:plasma membrane"/>
    <property type="evidence" value="ECO:0007669"/>
    <property type="project" value="TreeGrafter"/>
</dbReference>
<evidence type="ECO:0000313" key="3">
    <source>
        <dbReference type="EMBL" id="KAH9380481.1"/>
    </source>
</evidence>
<dbReference type="VEuPathDB" id="VectorBase:HLOH_051723"/>